<feature type="compositionally biased region" description="Basic residues" evidence="2">
    <location>
        <begin position="229"/>
        <end position="242"/>
    </location>
</feature>
<accession>A0AAE0PI43</accession>
<organism evidence="4 5">
    <name type="scientific">Sordaria brevicollis</name>
    <dbReference type="NCBI Taxonomy" id="83679"/>
    <lineage>
        <taxon>Eukaryota</taxon>
        <taxon>Fungi</taxon>
        <taxon>Dikarya</taxon>
        <taxon>Ascomycota</taxon>
        <taxon>Pezizomycotina</taxon>
        <taxon>Sordariomycetes</taxon>
        <taxon>Sordariomycetidae</taxon>
        <taxon>Sordariales</taxon>
        <taxon>Sordariaceae</taxon>
        <taxon>Sordaria</taxon>
    </lineage>
</organism>
<evidence type="ECO:0000313" key="5">
    <source>
        <dbReference type="Proteomes" id="UP001281003"/>
    </source>
</evidence>
<feature type="compositionally biased region" description="Polar residues" evidence="2">
    <location>
        <begin position="1"/>
        <end position="12"/>
    </location>
</feature>
<evidence type="ECO:0000259" key="3">
    <source>
        <dbReference type="PROSITE" id="PS50888"/>
    </source>
</evidence>
<feature type="region of interest" description="Disordered" evidence="2">
    <location>
        <begin position="224"/>
        <end position="369"/>
    </location>
</feature>
<dbReference type="SUPFAM" id="SSF47459">
    <property type="entry name" value="HLH, helix-loop-helix DNA-binding domain"/>
    <property type="match status" value="1"/>
</dbReference>
<dbReference type="AlphaFoldDB" id="A0AAE0PI43"/>
<feature type="coiled-coil region" evidence="1">
    <location>
        <begin position="467"/>
        <end position="494"/>
    </location>
</feature>
<dbReference type="InterPro" id="IPR036638">
    <property type="entry name" value="HLH_DNA-bd_sf"/>
</dbReference>
<sequence>MSCLDNNRQQSYDDIPPSTHPSIPYNHFPDAYNSSYASSDHHNFAHSDLSTPTVPPQSQSENYTVSSTISAPVQTVPFGSHGLYTDHYIPYPLRTNSLSNGTNSIGLAVSTSALAVSDPIGLQSPPTFVLSSPASPLTAYSTGVHPLNSFPSEAWPTHDQAHEVWSPHLAGEGPTNTTSSLQQIPHILKPVLAKDYHEDDRYVDHEITATYASTYQRSQVASPAIAGATKKKEKLRKRRHRLAQADDGQAVDAKFEDMDSTQSPLSTVMDFPTAASPGLTTSRRSSLLWVQEDVAGSLMNPKGKDKGRKEESRSHKKRKQHENKRATSERGPSRRDFYAEQARDANAYEGDEDLAMDYTPTLDNNTRTSLPTGAYDLDCDAKATQHKASPRQEIARVKHNKVEQKYRNRLNAHFEALLDVLPPSAALSTSEQDMQDQAHPLIGSNTAEMIDLGIAEKERRVSKSEVLDRARLYIQTLESEHKRLAAERKQLRKMWDEYGNASRKG</sequence>
<dbReference type="Pfam" id="PF00010">
    <property type="entry name" value="HLH"/>
    <property type="match status" value="1"/>
</dbReference>
<dbReference type="InterPro" id="IPR011598">
    <property type="entry name" value="bHLH_dom"/>
</dbReference>
<dbReference type="SMART" id="SM00353">
    <property type="entry name" value="HLH"/>
    <property type="match status" value="1"/>
</dbReference>
<feature type="domain" description="BHLH" evidence="3">
    <location>
        <begin position="394"/>
        <end position="477"/>
    </location>
</feature>
<name>A0AAE0PI43_SORBR</name>
<evidence type="ECO:0000256" key="2">
    <source>
        <dbReference type="SAM" id="MobiDB-lite"/>
    </source>
</evidence>
<dbReference type="EMBL" id="JAUTDP010000004">
    <property type="protein sequence ID" value="KAK3400316.1"/>
    <property type="molecule type" value="Genomic_DNA"/>
</dbReference>
<feature type="compositionally biased region" description="Basic and acidic residues" evidence="2">
    <location>
        <begin position="302"/>
        <end position="313"/>
    </location>
</feature>
<dbReference type="GO" id="GO:0046983">
    <property type="term" value="F:protein dimerization activity"/>
    <property type="evidence" value="ECO:0007669"/>
    <property type="project" value="InterPro"/>
</dbReference>
<keyword evidence="1" id="KW-0175">Coiled coil</keyword>
<reference evidence="4" key="2">
    <citation type="submission" date="2023-07" db="EMBL/GenBank/DDBJ databases">
        <authorList>
            <consortium name="Lawrence Berkeley National Laboratory"/>
            <person name="Haridas S."/>
            <person name="Hensen N."/>
            <person name="Bonometti L."/>
            <person name="Westerberg I."/>
            <person name="Brannstrom I.O."/>
            <person name="Guillou S."/>
            <person name="Cros-Aarteil S."/>
            <person name="Calhoun S."/>
            <person name="Kuo A."/>
            <person name="Mondo S."/>
            <person name="Pangilinan J."/>
            <person name="Riley R."/>
            <person name="LaButti K."/>
            <person name="Andreopoulos B."/>
            <person name="Lipzen A."/>
            <person name="Chen C."/>
            <person name="Yanf M."/>
            <person name="Daum C."/>
            <person name="Ng V."/>
            <person name="Clum A."/>
            <person name="Steindorff A."/>
            <person name="Ohm R."/>
            <person name="Martin F."/>
            <person name="Silar P."/>
            <person name="Natvig D."/>
            <person name="Lalanne C."/>
            <person name="Gautier V."/>
            <person name="Ament-velasquez S.L."/>
            <person name="Kruys A."/>
            <person name="Hutchinson M.I."/>
            <person name="Powell A.J."/>
            <person name="Barry K."/>
            <person name="Miller A.N."/>
            <person name="Grigoriev I.V."/>
            <person name="Debuchy R."/>
            <person name="Gladieux P."/>
            <person name="Thoren M.H."/>
            <person name="Johannesson H."/>
        </authorList>
    </citation>
    <scope>NUCLEOTIDE SEQUENCE</scope>
    <source>
        <strain evidence="4">FGSC 1904</strain>
    </source>
</reference>
<feature type="compositionally biased region" description="Basic and acidic residues" evidence="2">
    <location>
        <begin position="323"/>
        <end position="343"/>
    </location>
</feature>
<reference evidence="4" key="1">
    <citation type="journal article" date="2023" name="Mol. Phylogenet. Evol.">
        <title>Genome-scale phylogeny and comparative genomics of the fungal order Sordariales.</title>
        <authorList>
            <person name="Hensen N."/>
            <person name="Bonometti L."/>
            <person name="Westerberg I."/>
            <person name="Brannstrom I.O."/>
            <person name="Guillou S."/>
            <person name="Cros-Aarteil S."/>
            <person name="Calhoun S."/>
            <person name="Haridas S."/>
            <person name="Kuo A."/>
            <person name="Mondo S."/>
            <person name="Pangilinan J."/>
            <person name="Riley R."/>
            <person name="LaButti K."/>
            <person name="Andreopoulos B."/>
            <person name="Lipzen A."/>
            <person name="Chen C."/>
            <person name="Yan M."/>
            <person name="Daum C."/>
            <person name="Ng V."/>
            <person name="Clum A."/>
            <person name="Steindorff A."/>
            <person name="Ohm R.A."/>
            <person name="Martin F."/>
            <person name="Silar P."/>
            <person name="Natvig D.O."/>
            <person name="Lalanne C."/>
            <person name="Gautier V."/>
            <person name="Ament-Velasquez S.L."/>
            <person name="Kruys A."/>
            <person name="Hutchinson M.I."/>
            <person name="Powell A.J."/>
            <person name="Barry K."/>
            <person name="Miller A.N."/>
            <person name="Grigoriev I.V."/>
            <person name="Debuchy R."/>
            <person name="Gladieux P."/>
            <person name="Hiltunen Thoren M."/>
            <person name="Johannesson H."/>
        </authorList>
    </citation>
    <scope>NUCLEOTIDE SEQUENCE</scope>
    <source>
        <strain evidence="4">FGSC 1904</strain>
    </source>
</reference>
<evidence type="ECO:0000256" key="1">
    <source>
        <dbReference type="SAM" id="Coils"/>
    </source>
</evidence>
<feature type="region of interest" description="Disordered" evidence="2">
    <location>
        <begin position="1"/>
        <end position="26"/>
    </location>
</feature>
<dbReference type="Proteomes" id="UP001281003">
    <property type="component" value="Unassembled WGS sequence"/>
</dbReference>
<proteinExistence type="predicted"/>
<comment type="caution">
    <text evidence="4">The sequence shown here is derived from an EMBL/GenBank/DDBJ whole genome shotgun (WGS) entry which is preliminary data.</text>
</comment>
<evidence type="ECO:0000313" key="4">
    <source>
        <dbReference type="EMBL" id="KAK3400316.1"/>
    </source>
</evidence>
<protein>
    <recommendedName>
        <fullName evidence="3">BHLH domain-containing protein</fullName>
    </recommendedName>
</protein>
<dbReference type="Gene3D" id="4.10.280.10">
    <property type="entry name" value="Helix-loop-helix DNA-binding domain"/>
    <property type="match status" value="1"/>
</dbReference>
<dbReference type="CDD" id="cd11395">
    <property type="entry name" value="bHLHzip_SREBP_like"/>
    <property type="match status" value="1"/>
</dbReference>
<dbReference type="PROSITE" id="PS50888">
    <property type="entry name" value="BHLH"/>
    <property type="match status" value="1"/>
</dbReference>
<keyword evidence="5" id="KW-1185">Reference proteome</keyword>
<gene>
    <name evidence="4" type="ORF">B0T20DRAFT_496757</name>
</gene>